<evidence type="ECO:0000313" key="1">
    <source>
        <dbReference type="EMBL" id="KAG8100620.1"/>
    </source>
</evidence>
<proteinExistence type="predicted"/>
<gene>
    <name evidence="1" type="ORF">GUJ93_ZPchr0013g35630</name>
</gene>
<comment type="caution">
    <text evidence="1">The sequence shown here is derived from an EMBL/GenBank/DDBJ whole genome shotgun (WGS) entry which is preliminary data.</text>
</comment>
<organism evidence="1 2">
    <name type="scientific">Zizania palustris</name>
    <name type="common">Northern wild rice</name>
    <dbReference type="NCBI Taxonomy" id="103762"/>
    <lineage>
        <taxon>Eukaryota</taxon>
        <taxon>Viridiplantae</taxon>
        <taxon>Streptophyta</taxon>
        <taxon>Embryophyta</taxon>
        <taxon>Tracheophyta</taxon>
        <taxon>Spermatophyta</taxon>
        <taxon>Magnoliopsida</taxon>
        <taxon>Liliopsida</taxon>
        <taxon>Poales</taxon>
        <taxon>Poaceae</taxon>
        <taxon>BOP clade</taxon>
        <taxon>Oryzoideae</taxon>
        <taxon>Oryzeae</taxon>
        <taxon>Zizaniinae</taxon>
        <taxon>Zizania</taxon>
    </lineage>
</organism>
<reference evidence="1" key="1">
    <citation type="journal article" date="2021" name="bioRxiv">
        <title>Whole Genome Assembly and Annotation of Northern Wild Rice, Zizania palustris L., Supports a Whole Genome Duplication in the Zizania Genus.</title>
        <authorList>
            <person name="Haas M."/>
            <person name="Kono T."/>
            <person name="Macchietto M."/>
            <person name="Millas R."/>
            <person name="McGilp L."/>
            <person name="Shao M."/>
            <person name="Duquette J."/>
            <person name="Hirsch C.N."/>
            <person name="Kimball J."/>
        </authorList>
    </citation>
    <scope>NUCLEOTIDE SEQUENCE</scope>
    <source>
        <tissue evidence="1">Fresh leaf tissue</tissue>
    </source>
</reference>
<accession>A0A8J5X347</accession>
<dbReference type="Proteomes" id="UP000729402">
    <property type="component" value="Unassembled WGS sequence"/>
</dbReference>
<evidence type="ECO:0000313" key="2">
    <source>
        <dbReference type="Proteomes" id="UP000729402"/>
    </source>
</evidence>
<protein>
    <submittedName>
        <fullName evidence="1">Uncharacterized protein</fullName>
    </submittedName>
</protein>
<dbReference type="EMBL" id="JAAALK010000079">
    <property type="protein sequence ID" value="KAG8100620.1"/>
    <property type="molecule type" value="Genomic_DNA"/>
</dbReference>
<dbReference type="AlphaFoldDB" id="A0A8J5X347"/>
<dbReference type="OrthoDB" id="1936825at2759"/>
<keyword evidence="2" id="KW-1185">Reference proteome</keyword>
<reference evidence="1" key="2">
    <citation type="submission" date="2021-02" db="EMBL/GenBank/DDBJ databases">
        <authorList>
            <person name="Kimball J.A."/>
            <person name="Haas M.W."/>
            <person name="Macchietto M."/>
            <person name="Kono T."/>
            <person name="Duquette J."/>
            <person name="Shao M."/>
        </authorList>
    </citation>
    <scope>NUCLEOTIDE SEQUENCE</scope>
    <source>
        <tissue evidence="1">Fresh leaf tissue</tissue>
    </source>
</reference>
<name>A0A8J5X347_ZIZPA</name>
<sequence>MSGHDSKYFSTTKKGEIPELKEELIFQYKVPFPSPPSLIPLPSLRSPSRSPSVASCAFVGWFIQIQIWAGFGASRHNHRIWICGFFVGSLVGFHYV</sequence>